<protein>
    <recommendedName>
        <fullName evidence="3">4a-hydroxytetrahydrobiopterin dehydratase</fullName>
        <ecNumber evidence="3">4.2.1.96</ecNumber>
    </recommendedName>
</protein>
<dbReference type="GO" id="GO:0006729">
    <property type="term" value="P:tetrahydrobiopterin biosynthetic process"/>
    <property type="evidence" value="ECO:0007669"/>
    <property type="project" value="InterPro"/>
</dbReference>
<dbReference type="HOGENOM" id="CLU_081974_4_5_10"/>
<evidence type="ECO:0000256" key="2">
    <source>
        <dbReference type="ARBA" id="ARBA00006472"/>
    </source>
</evidence>
<dbReference type="AlphaFoldDB" id="J0P049"/>
<evidence type="ECO:0000313" key="6">
    <source>
        <dbReference type="Proteomes" id="UP000005113"/>
    </source>
</evidence>
<proteinExistence type="inferred from homology"/>
<dbReference type="SUPFAM" id="SSF55248">
    <property type="entry name" value="PCD-like"/>
    <property type="match status" value="1"/>
</dbReference>
<name>J0P049_9BACT</name>
<dbReference type="PANTHER" id="PTHR12599">
    <property type="entry name" value="PTERIN-4-ALPHA-CARBINOLAMINE DEHYDRATASE"/>
    <property type="match status" value="1"/>
</dbReference>
<dbReference type="Gene3D" id="3.30.1360.20">
    <property type="entry name" value="Transcriptional coactivator/pterin dehydratase"/>
    <property type="match status" value="1"/>
</dbReference>
<dbReference type="OrthoDB" id="9794987at2"/>
<dbReference type="InterPro" id="IPR001533">
    <property type="entry name" value="Pterin_deHydtase"/>
</dbReference>
<gene>
    <name evidence="5" type="ORF">SapgrDRAFT_1418</name>
</gene>
<organism evidence="5 6">
    <name type="scientific">Saprospira grandis DSM 2844</name>
    <dbReference type="NCBI Taxonomy" id="694433"/>
    <lineage>
        <taxon>Bacteria</taxon>
        <taxon>Pseudomonadati</taxon>
        <taxon>Bacteroidota</taxon>
        <taxon>Saprospiria</taxon>
        <taxon>Saprospirales</taxon>
        <taxon>Saprospiraceae</taxon>
        <taxon>Saprospira</taxon>
    </lineage>
</organism>
<dbReference type="InterPro" id="IPR036428">
    <property type="entry name" value="PCD_sf"/>
</dbReference>
<comment type="similarity">
    <text evidence="2">Belongs to the pterin-4-alpha-carbinolamine dehydratase family.</text>
</comment>
<evidence type="ECO:0000256" key="4">
    <source>
        <dbReference type="ARBA" id="ARBA00023239"/>
    </source>
</evidence>
<dbReference type="RefSeq" id="WP_002658567.1">
    <property type="nucleotide sequence ID" value="NZ_JH719942.1"/>
</dbReference>
<evidence type="ECO:0000256" key="3">
    <source>
        <dbReference type="ARBA" id="ARBA00013252"/>
    </source>
</evidence>
<dbReference type="EC" id="4.2.1.96" evidence="3"/>
<dbReference type="PANTHER" id="PTHR12599:SF0">
    <property type="entry name" value="PTERIN-4-ALPHA-CARBINOLAMINE DEHYDRATASE"/>
    <property type="match status" value="1"/>
</dbReference>
<reference evidence="6" key="1">
    <citation type="journal article" date="2012" name="Stand. Genomic Sci.">
        <title>Permanent draft genome sequence of the gliding predator Saprospira grandis strain Sa g1 (= HR1).</title>
        <authorList>
            <person name="Mavromatis K."/>
            <person name="Chertkov O."/>
            <person name="Lapidus A."/>
            <person name="Nolan M."/>
            <person name="Lucas S."/>
            <person name="Tice H."/>
            <person name="Del Rio T.G."/>
            <person name="Cheng J.F."/>
            <person name="Han C."/>
            <person name="Tapia R."/>
            <person name="Bruce D."/>
            <person name="Goodwin L.A."/>
            <person name="Pitluck S."/>
            <person name="Huntemann M."/>
            <person name="Liolios K."/>
            <person name="Pagani I."/>
            <person name="Ivanova N."/>
            <person name="Mikhailova N."/>
            <person name="Pati A."/>
            <person name="Chen A."/>
            <person name="Palaniappan K."/>
            <person name="Land M."/>
            <person name="Brambilla E.M."/>
            <person name="Rohde M."/>
            <person name="Spring S."/>
            <person name="Goker M."/>
            <person name="Detter J.C."/>
            <person name="Bristow J."/>
            <person name="Eisen J.A."/>
            <person name="Markowitz V."/>
            <person name="Hugenholtz P."/>
            <person name="Kyrpides N.C."/>
            <person name="Klenk H.P."/>
            <person name="Woyke T."/>
        </authorList>
    </citation>
    <scope>NUCLEOTIDE SEQUENCE [LARGE SCALE GENOMIC DNA]</scope>
    <source>
        <strain evidence="6">DSM 2844</strain>
    </source>
</reference>
<accession>J0P049</accession>
<dbReference type="GO" id="GO:0008124">
    <property type="term" value="F:4-alpha-hydroxytetrahydrobiopterin dehydratase activity"/>
    <property type="evidence" value="ECO:0007669"/>
    <property type="project" value="UniProtKB-EC"/>
</dbReference>
<sequence length="87" mass="10488">MDYQHFREQQQQLVAEFVFEDFVAAFGFMTQVAFWAEKWDHHPNWYNVYNRLEIRLCSHDAGNTITERDHRLAAKIEALYLAFKDCD</sequence>
<dbReference type="Pfam" id="PF01329">
    <property type="entry name" value="Pterin_4a"/>
    <property type="match status" value="1"/>
</dbReference>
<evidence type="ECO:0000313" key="5">
    <source>
        <dbReference type="EMBL" id="EJF53134.1"/>
    </source>
</evidence>
<evidence type="ECO:0000256" key="1">
    <source>
        <dbReference type="ARBA" id="ARBA00001554"/>
    </source>
</evidence>
<comment type="catalytic activity">
    <reaction evidence="1">
        <text>(4aS,6R)-4a-hydroxy-L-erythro-5,6,7,8-tetrahydrobiopterin = (6R)-L-erythro-6,7-dihydrobiopterin + H2O</text>
        <dbReference type="Rhea" id="RHEA:11920"/>
        <dbReference type="ChEBI" id="CHEBI:15377"/>
        <dbReference type="ChEBI" id="CHEBI:15642"/>
        <dbReference type="ChEBI" id="CHEBI:43120"/>
        <dbReference type="EC" id="4.2.1.96"/>
    </reaction>
</comment>
<dbReference type="EMBL" id="JH719942">
    <property type="protein sequence ID" value="EJF53134.1"/>
    <property type="molecule type" value="Genomic_DNA"/>
</dbReference>
<keyword evidence="4" id="KW-0456">Lyase</keyword>
<dbReference type="Proteomes" id="UP000005113">
    <property type="component" value="Unassembled WGS sequence"/>
</dbReference>